<comment type="subcellular location">
    <subcellularLocation>
        <location evidence="1">Cell membrane</location>
        <topology evidence="1">Peripheral membrane protein</topology>
    </subcellularLocation>
</comment>
<dbReference type="Proteomes" id="UP000546970">
    <property type="component" value="Unassembled WGS sequence"/>
</dbReference>
<dbReference type="GO" id="GO:0015424">
    <property type="term" value="F:ABC-type amino acid transporter activity"/>
    <property type="evidence" value="ECO:0007669"/>
    <property type="project" value="InterPro"/>
</dbReference>
<dbReference type="SMART" id="SM00382">
    <property type="entry name" value="AAA"/>
    <property type="match status" value="1"/>
</dbReference>
<evidence type="ECO:0000256" key="3">
    <source>
        <dbReference type="ARBA" id="ARBA00022448"/>
    </source>
</evidence>
<dbReference type="PANTHER" id="PTHR43166">
    <property type="entry name" value="AMINO ACID IMPORT ATP-BINDING PROTEIN"/>
    <property type="match status" value="1"/>
</dbReference>
<keyword evidence="4" id="KW-1003">Cell membrane</keyword>
<evidence type="ECO:0000256" key="6">
    <source>
        <dbReference type="ARBA" id="ARBA00022840"/>
    </source>
</evidence>
<dbReference type="PROSITE" id="PS00211">
    <property type="entry name" value="ABC_TRANSPORTER_1"/>
    <property type="match status" value="1"/>
</dbReference>
<dbReference type="AlphaFoldDB" id="A0A7X9UAY4"/>
<dbReference type="GO" id="GO:0005524">
    <property type="term" value="F:ATP binding"/>
    <property type="evidence" value="ECO:0007669"/>
    <property type="project" value="UniProtKB-KW"/>
</dbReference>
<proteinExistence type="inferred from homology"/>
<evidence type="ECO:0000313" key="11">
    <source>
        <dbReference type="Proteomes" id="UP000546970"/>
    </source>
</evidence>
<evidence type="ECO:0000256" key="2">
    <source>
        <dbReference type="ARBA" id="ARBA00005417"/>
    </source>
</evidence>
<gene>
    <name evidence="10" type="ORF">HF320_01700</name>
</gene>
<dbReference type="Pfam" id="PF00005">
    <property type="entry name" value="ABC_tran"/>
    <property type="match status" value="1"/>
</dbReference>
<dbReference type="RefSeq" id="WP_169276787.1">
    <property type="nucleotide sequence ID" value="NZ_JABBCP010000001.1"/>
</dbReference>
<comment type="similarity">
    <text evidence="2">Belongs to the ABC transporter superfamily.</text>
</comment>
<keyword evidence="7" id="KW-0029">Amino-acid transport</keyword>
<dbReference type="InterPro" id="IPR003439">
    <property type="entry name" value="ABC_transporter-like_ATP-bd"/>
</dbReference>
<dbReference type="GO" id="GO:0016887">
    <property type="term" value="F:ATP hydrolysis activity"/>
    <property type="evidence" value="ECO:0007669"/>
    <property type="project" value="InterPro"/>
</dbReference>
<evidence type="ECO:0000256" key="8">
    <source>
        <dbReference type="ARBA" id="ARBA00023136"/>
    </source>
</evidence>
<dbReference type="InterPro" id="IPR017871">
    <property type="entry name" value="ABC_transporter-like_CS"/>
</dbReference>
<evidence type="ECO:0000256" key="1">
    <source>
        <dbReference type="ARBA" id="ARBA00004202"/>
    </source>
</evidence>
<feature type="domain" description="ABC transporter" evidence="9">
    <location>
        <begin position="17"/>
        <end position="251"/>
    </location>
</feature>
<dbReference type="Gene3D" id="3.40.50.300">
    <property type="entry name" value="P-loop containing nucleotide triphosphate hydrolases"/>
    <property type="match status" value="1"/>
</dbReference>
<keyword evidence="11" id="KW-1185">Reference proteome</keyword>
<comment type="caution">
    <text evidence="10">The sequence shown here is derived from an EMBL/GenBank/DDBJ whole genome shotgun (WGS) entry which is preliminary data.</text>
</comment>
<dbReference type="EMBL" id="JABBCP010000001">
    <property type="protein sequence ID" value="NMF55050.1"/>
    <property type="molecule type" value="Genomic_DNA"/>
</dbReference>
<evidence type="ECO:0000256" key="4">
    <source>
        <dbReference type="ARBA" id="ARBA00022475"/>
    </source>
</evidence>
<dbReference type="GO" id="GO:0005886">
    <property type="term" value="C:plasma membrane"/>
    <property type="evidence" value="ECO:0007669"/>
    <property type="project" value="UniProtKB-SubCell"/>
</dbReference>
<reference evidence="10 11" key="1">
    <citation type="submission" date="2020-04" db="EMBL/GenBank/DDBJ databases">
        <title>Collinsella sp. KGMB02528 nov., an anaerobic actinobacterium isolated from human feces.</title>
        <authorList>
            <person name="Han K.-I."/>
            <person name="Eom M.K."/>
            <person name="Kim J.-S."/>
            <person name="Lee K.C."/>
            <person name="Suh M.K."/>
            <person name="Park S.-H."/>
            <person name="Lee J.H."/>
            <person name="Kang S.W."/>
            <person name="Park J.-E."/>
            <person name="Oh B.S."/>
            <person name="Yu S.Y."/>
            <person name="Choi S.-H."/>
            <person name="Lee D.H."/>
            <person name="Yoon H."/>
            <person name="Kim B.-Y."/>
            <person name="Lee J.H."/>
            <person name="Lee J.-S."/>
        </authorList>
    </citation>
    <scope>NUCLEOTIDE SEQUENCE [LARGE SCALE GENOMIC DNA]</scope>
    <source>
        <strain evidence="10 11">KGMB02528</strain>
    </source>
</reference>
<keyword evidence="3" id="KW-0813">Transport</keyword>
<evidence type="ECO:0000259" key="9">
    <source>
        <dbReference type="PROSITE" id="PS50893"/>
    </source>
</evidence>
<keyword evidence="5" id="KW-0547">Nucleotide-binding</keyword>
<dbReference type="InterPro" id="IPR050086">
    <property type="entry name" value="MetN_ABC_transporter-like"/>
</dbReference>
<dbReference type="InterPro" id="IPR030679">
    <property type="entry name" value="ABC_ATPase_HisP-typ"/>
</dbReference>
<keyword evidence="8" id="KW-0472">Membrane</keyword>
<organism evidence="10 11">
    <name type="scientific">Collinsella acetigenes</name>
    <dbReference type="NCBI Taxonomy" id="2713419"/>
    <lineage>
        <taxon>Bacteria</taxon>
        <taxon>Bacillati</taxon>
        <taxon>Actinomycetota</taxon>
        <taxon>Coriobacteriia</taxon>
        <taxon>Coriobacteriales</taxon>
        <taxon>Coriobacteriaceae</taxon>
        <taxon>Collinsella</taxon>
    </lineage>
</organism>
<accession>A0A7X9UAY4</accession>
<name>A0A7X9UAY4_9ACTN</name>
<evidence type="ECO:0000256" key="5">
    <source>
        <dbReference type="ARBA" id="ARBA00022741"/>
    </source>
</evidence>
<protein>
    <submittedName>
        <fullName evidence="10">Amino acid ABC transporter ATP-binding protein</fullName>
    </submittedName>
</protein>
<dbReference type="PIRSF" id="PIRSF039085">
    <property type="entry name" value="ABC_ATPase_HisP"/>
    <property type="match status" value="1"/>
</dbReference>
<dbReference type="InterPro" id="IPR003593">
    <property type="entry name" value="AAA+_ATPase"/>
</dbReference>
<dbReference type="PANTHER" id="PTHR43166:SF9">
    <property type="entry name" value="GLUTAMATE_ASPARTATE IMPORT ATP-BINDING PROTEIN GLTL"/>
    <property type="match status" value="1"/>
</dbReference>
<keyword evidence="6 10" id="KW-0067">ATP-binding</keyword>
<dbReference type="PROSITE" id="PS50893">
    <property type="entry name" value="ABC_TRANSPORTER_2"/>
    <property type="match status" value="1"/>
</dbReference>
<dbReference type="CDD" id="cd03262">
    <property type="entry name" value="ABC_HisP_GlnQ"/>
    <property type="match status" value="1"/>
</dbReference>
<evidence type="ECO:0000313" key="10">
    <source>
        <dbReference type="EMBL" id="NMF55050.1"/>
    </source>
</evidence>
<sequence length="256" mass="27822">MALDATSFSPSANEPVVRVEGLRKSFDGNVVLRDIELSVMPGQVVTIIGASGSGKSTLLRCLNLLETPDAGHVWFHGADLAADHVNVNKLREKIGMVFQGFNLFNNMNVLDNCTLAPVTLKKMSKDEAEQTAMRHLEAVGLADFAHADVARLSGGQKQRVAIARALCMQPDLMLFDEPTSALDPEISGEVLSVMRDLAAGGMTMVVVTHEMAFARNVSDELVFMDKGVIAEASSPDEMFTAPKLPRTREFLSRYLD</sequence>
<dbReference type="InterPro" id="IPR027417">
    <property type="entry name" value="P-loop_NTPase"/>
</dbReference>
<evidence type="ECO:0000256" key="7">
    <source>
        <dbReference type="ARBA" id="ARBA00022970"/>
    </source>
</evidence>
<dbReference type="SUPFAM" id="SSF52540">
    <property type="entry name" value="P-loop containing nucleoside triphosphate hydrolases"/>
    <property type="match status" value="1"/>
</dbReference>